<evidence type="ECO:0000313" key="5">
    <source>
        <dbReference type="Proteomes" id="UP000204221"/>
    </source>
</evidence>
<dbReference type="InterPro" id="IPR015168">
    <property type="entry name" value="SsuA/THI5"/>
</dbReference>
<dbReference type="InterPro" id="IPR001638">
    <property type="entry name" value="Solute-binding_3/MltF_N"/>
</dbReference>
<dbReference type="OrthoDB" id="8892982at2"/>
<dbReference type="PANTHER" id="PTHR30024">
    <property type="entry name" value="ALIPHATIC SULFONATES-BINDING PROTEIN-RELATED"/>
    <property type="match status" value="1"/>
</dbReference>
<proteinExistence type="inferred from homology"/>
<sequence length="346" mass="36434">MAPRVGSGAPATKLARPARVATAIMATATLFATSACGLLDGSAGQEESSGGGGNGAVEQEVIRLGLLPVVDVASVHIAIEDGFFEEEGVEIELTSIQGAAAAMPSLEAGDLDIVFGNWVSIFAAHSALGNIKLVADSYYALPNTWMVMTTPDSGLTQPDDLMGKTIGVTSQGSLAEVTIKSVLRANDLDPNNVNFAEMGYPDMAAALDSGQVDAALMAEPFITNSELEIGAVPVFDAASGPTEEIPIAGFAAKDEWAEENPQTVAAFQRAFSRGQEVASSDRERVEQMVQEYASIEPETASLLNLGGWPTTLEASRLQRIPNLMLEYQLIDEPIEAESMILTPTRN</sequence>
<dbReference type="GO" id="GO:0042597">
    <property type="term" value="C:periplasmic space"/>
    <property type="evidence" value="ECO:0007669"/>
    <property type="project" value="UniProtKB-SubCell"/>
</dbReference>
<dbReference type="SUPFAM" id="SSF53850">
    <property type="entry name" value="Periplasmic binding protein-like II"/>
    <property type="match status" value="1"/>
</dbReference>
<dbReference type="Gene3D" id="3.40.190.10">
    <property type="entry name" value="Periplasmic binding protein-like II"/>
    <property type="match status" value="2"/>
</dbReference>
<dbReference type="AlphaFoldDB" id="A0A221WAY4"/>
<keyword evidence="5" id="KW-1185">Reference proteome</keyword>
<evidence type="ECO:0000256" key="3">
    <source>
        <dbReference type="ARBA" id="ARBA00022729"/>
    </source>
</evidence>
<name>A0A221WAY4_9PSEU</name>
<dbReference type="EMBL" id="CP022521">
    <property type="protein sequence ID" value="ASO22861.1"/>
    <property type="molecule type" value="Genomic_DNA"/>
</dbReference>
<comment type="subcellular location">
    <subcellularLocation>
        <location evidence="1">Periplasm</location>
    </subcellularLocation>
</comment>
<keyword evidence="3" id="KW-0732">Signal</keyword>
<evidence type="ECO:0000313" key="4">
    <source>
        <dbReference type="EMBL" id="ASO22861.1"/>
    </source>
</evidence>
<organism evidence="4 5">
    <name type="scientific">Actinoalloteichus hoggarensis</name>
    <dbReference type="NCBI Taxonomy" id="1470176"/>
    <lineage>
        <taxon>Bacteria</taxon>
        <taxon>Bacillati</taxon>
        <taxon>Actinomycetota</taxon>
        <taxon>Actinomycetes</taxon>
        <taxon>Pseudonocardiales</taxon>
        <taxon>Pseudonocardiaceae</taxon>
        <taxon>Actinoalloteichus</taxon>
    </lineage>
</organism>
<dbReference type="KEGG" id="ahg:AHOG_26280"/>
<dbReference type="RefSeq" id="WP_093943731.1">
    <property type="nucleotide sequence ID" value="NZ_CP022521.1"/>
</dbReference>
<dbReference type="Proteomes" id="UP000204221">
    <property type="component" value="Chromosome"/>
</dbReference>
<dbReference type="Pfam" id="PF09084">
    <property type="entry name" value="NMT1"/>
    <property type="match status" value="1"/>
</dbReference>
<accession>A0A221WAY4</accession>
<reference evidence="4 5" key="1">
    <citation type="submission" date="2017-07" db="EMBL/GenBank/DDBJ databases">
        <title>Complete genome sequence of Actinoalloteichus hoggarensis DSM 45943, type strain of Actinoalloteichus hoggarensis.</title>
        <authorList>
            <person name="Ruckert C."/>
            <person name="Nouioui I."/>
            <person name="Willmese J."/>
            <person name="van Wezel G."/>
            <person name="Klenk H.-P."/>
            <person name="Kalinowski J."/>
            <person name="Zotchev S.B."/>
        </authorList>
    </citation>
    <scope>NUCLEOTIDE SEQUENCE [LARGE SCALE GENOMIC DNA]</scope>
    <source>
        <strain evidence="4 5">DSM 45943</strain>
    </source>
</reference>
<dbReference type="PANTHER" id="PTHR30024:SF47">
    <property type="entry name" value="TAURINE-BINDING PERIPLASMIC PROTEIN"/>
    <property type="match status" value="1"/>
</dbReference>
<evidence type="ECO:0000256" key="2">
    <source>
        <dbReference type="ARBA" id="ARBA00010742"/>
    </source>
</evidence>
<gene>
    <name evidence="4" type="primary">ssuA2</name>
    <name evidence="4" type="ORF">AHOG_26280</name>
</gene>
<evidence type="ECO:0000256" key="1">
    <source>
        <dbReference type="ARBA" id="ARBA00004418"/>
    </source>
</evidence>
<comment type="similarity">
    <text evidence="2">Belongs to the bacterial solute-binding protein SsuA/TauA family.</text>
</comment>
<dbReference type="SMART" id="SM00062">
    <property type="entry name" value="PBPb"/>
    <property type="match status" value="1"/>
</dbReference>
<protein>
    <submittedName>
        <fullName evidence="4">Putative aliphatic sulfonates-binding protein</fullName>
    </submittedName>
</protein>